<dbReference type="CDD" id="cd00093">
    <property type="entry name" value="HTH_XRE"/>
    <property type="match status" value="1"/>
</dbReference>
<dbReference type="SMART" id="SM00530">
    <property type="entry name" value="HTH_XRE"/>
    <property type="match status" value="1"/>
</dbReference>
<dbReference type="OrthoDB" id="4966777at2"/>
<evidence type="ECO:0000259" key="1">
    <source>
        <dbReference type="PROSITE" id="PS50943"/>
    </source>
</evidence>
<proteinExistence type="predicted"/>
<dbReference type="InterPro" id="IPR001387">
    <property type="entry name" value="Cro/C1-type_HTH"/>
</dbReference>
<feature type="domain" description="HTH cro/C1-type" evidence="1">
    <location>
        <begin position="19"/>
        <end position="55"/>
    </location>
</feature>
<reference evidence="2 3" key="1">
    <citation type="submission" date="2019-10" db="EMBL/GenBank/DDBJ databases">
        <title>Whole genome shotgun sequence of Acrocarpospora macrocephala NBRC 16266.</title>
        <authorList>
            <person name="Ichikawa N."/>
            <person name="Kimura A."/>
            <person name="Kitahashi Y."/>
            <person name="Komaki H."/>
            <person name="Oguchi A."/>
        </authorList>
    </citation>
    <scope>NUCLEOTIDE SEQUENCE [LARGE SCALE GENOMIC DNA]</scope>
    <source>
        <strain evidence="2 3">NBRC 16266</strain>
    </source>
</reference>
<dbReference type="AlphaFoldDB" id="A0A5M3X8W6"/>
<accession>A0A5M3X8W6</accession>
<dbReference type="GO" id="GO:0003677">
    <property type="term" value="F:DNA binding"/>
    <property type="evidence" value="ECO:0007669"/>
    <property type="project" value="InterPro"/>
</dbReference>
<sequence length="283" mass="31811">MRSSASSAQEALEILAARLRKIRKDARLSGREFGRLTGWHPSKISRIEHAHRPPSTHEIRAWCEHSGAPDQAEDLIASLEAIEGMFVEWRHMERTGLRQAQESVVPLWERTRRFRFYAPNLIPGPLQTRAYIAALLSALRKRRDLPDDVEDAVQVRVDKQRVLYEGDHRFAVILEESVLHQPIGGSEIMTGQFGHLLTASTLPSVSLGIIPLGADRSGMWPTEAFFMFDDEEVTVELVSGHLTVTRPHEIAQYSRTFTELAELAVYGKAARALITKAIQAMDG</sequence>
<dbReference type="EMBL" id="BLAE01000088">
    <property type="protein sequence ID" value="GES15961.1"/>
    <property type="molecule type" value="Genomic_DNA"/>
</dbReference>
<dbReference type="Pfam" id="PF13560">
    <property type="entry name" value="HTH_31"/>
    <property type="match status" value="1"/>
</dbReference>
<evidence type="ECO:0000313" key="3">
    <source>
        <dbReference type="Proteomes" id="UP000331127"/>
    </source>
</evidence>
<name>A0A5M3X8W6_9ACTN</name>
<dbReference type="Gene3D" id="1.10.260.40">
    <property type="entry name" value="lambda repressor-like DNA-binding domains"/>
    <property type="match status" value="1"/>
</dbReference>
<keyword evidence="3" id="KW-1185">Reference proteome</keyword>
<dbReference type="Pfam" id="PF19054">
    <property type="entry name" value="DUF5753"/>
    <property type="match status" value="1"/>
</dbReference>
<comment type="caution">
    <text evidence="2">The sequence shown here is derived from an EMBL/GenBank/DDBJ whole genome shotgun (WGS) entry which is preliminary data.</text>
</comment>
<dbReference type="InterPro" id="IPR010982">
    <property type="entry name" value="Lambda_DNA-bd_dom_sf"/>
</dbReference>
<organism evidence="2 3">
    <name type="scientific">Acrocarpospora macrocephala</name>
    <dbReference type="NCBI Taxonomy" id="150177"/>
    <lineage>
        <taxon>Bacteria</taxon>
        <taxon>Bacillati</taxon>
        <taxon>Actinomycetota</taxon>
        <taxon>Actinomycetes</taxon>
        <taxon>Streptosporangiales</taxon>
        <taxon>Streptosporangiaceae</taxon>
        <taxon>Acrocarpospora</taxon>
    </lineage>
</organism>
<dbReference type="PROSITE" id="PS50943">
    <property type="entry name" value="HTH_CROC1"/>
    <property type="match status" value="1"/>
</dbReference>
<dbReference type="InterPro" id="IPR043917">
    <property type="entry name" value="DUF5753"/>
</dbReference>
<dbReference type="Proteomes" id="UP000331127">
    <property type="component" value="Unassembled WGS sequence"/>
</dbReference>
<dbReference type="RefSeq" id="WP_155361045.1">
    <property type="nucleotide sequence ID" value="NZ_BAAAHL010000050.1"/>
</dbReference>
<dbReference type="SUPFAM" id="SSF47413">
    <property type="entry name" value="lambda repressor-like DNA-binding domains"/>
    <property type="match status" value="1"/>
</dbReference>
<evidence type="ECO:0000313" key="2">
    <source>
        <dbReference type="EMBL" id="GES15961.1"/>
    </source>
</evidence>
<gene>
    <name evidence="2" type="ORF">Amac_095590</name>
</gene>
<protein>
    <submittedName>
        <fullName evidence="2">Transcriptional regulator</fullName>
    </submittedName>
</protein>